<name>A0ABZ2FZR6_9PSED</name>
<proteinExistence type="predicted"/>
<protein>
    <submittedName>
        <fullName evidence="2">HDOD domain-containing protein</fullName>
    </submittedName>
</protein>
<dbReference type="InterPro" id="IPR013976">
    <property type="entry name" value="HDOD"/>
</dbReference>
<dbReference type="Pfam" id="PF08668">
    <property type="entry name" value="HDOD"/>
    <property type="match status" value="1"/>
</dbReference>
<dbReference type="Proteomes" id="UP001372714">
    <property type="component" value="Chromosome"/>
</dbReference>
<evidence type="ECO:0000313" key="3">
    <source>
        <dbReference type="Proteomes" id="UP001372714"/>
    </source>
</evidence>
<dbReference type="SUPFAM" id="SSF109604">
    <property type="entry name" value="HD-domain/PDEase-like"/>
    <property type="match status" value="1"/>
</dbReference>
<feature type="domain" description="HDOD" evidence="1">
    <location>
        <begin position="1"/>
        <end position="196"/>
    </location>
</feature>
<dbReference type="Gene3D" id="1.10.3210.10">
    <property type="entry name" value="Hypothetical protein af1432"/>
    <property type="match status" value="1"/>
</dbReference>
<dbReference type="PANTHER" id="PTHR33525:SF6">
    <property type="entry name" value="HDOD DOMAIN-CONTAINING PROTEIN"/>
    <property type="match status" value="1"/>
</dbReference>
<dbReference type="EMBL" id="CP145723">
    <property type="protein sequence ID" value="WWM69077.1"/>
    <property type="molecule type" value="Genomic_DNA"/>
</dbReference>
<sequence length="274" mass="30578">MPPQPQIMVDLQLEQLMPSPDLKVISRLIGQDPGLSGALLKLVNSPYFGLSNRITSIQRAVNLLGSQSVINLINAQSIKGELTDETIVILNRFWDTAQDVAETCLSLAKKTGYPTPDEAYALGLFHNCGIPLMLKRFPNYMAVLEEAYASVNEQVRVVDVENRIFNTNHAVVGYFISRSWRLPEHVGQAIANHHNAQSVFDEDSTTDIQIKNLLALLKMAEHICGCYRALGGQDEDHEWQAIAPRVLDHVGLSEYDFESLKETILEMGSGRINY</sequence>
<organism evidence="2 3">
    <name type="scientific">Pseudomonas benzopyrenica</name>
    <dbReference type="NCBI Taxonomy" id="2993566"/>
    <lineage>
        <taxon>Bacteria</taxon>
        <taxon>Pseudomonadati</taxon>
        <taxon>Pseudomonadota</taxon>
        <taxon>Gammaproteobacteria</taxon>
        <taxon>Pseudomonadales</taxon>
        <taxon>Pseudomonadaceae</taxon>
        <taxon>Pseudomonas</taxon>
    </lineage>
</organism>
<evidence type="ECO:0000259" key="1">
    <source>
        <dbReference type="PROSITE" id="PS51833"/>
    </source>
</evidence>
<dbReference type="PANTHER" id="PTHR33525">
    <property type="match status" value="1"/>
</dbReference>
<evidence type="ECO:0000313" key="2">
    <source>
        <dbReference type="EMBL" id="WWM69077.1"/>
    </source>
</evidence>
<keyword evidence="3" id="KW-1185">Reference proteome</keyword>
<dbReference type="InterPro" id="IPR052340">
    <property type="entry name" value="RNase_Y/CdgJ"/>
</dbReference>
<dbReference type="PROSITE" id="PS51833">
    <property type="entry name" value="HDOD"/>
    <property type="match status" value="1"/>
</dbReference>
<gene>
    <name evidence="2" type="ORF">V6W80_18995</name>
</gene>
<dbReference type="RefSeq" id="WP_173149192.1">
    <property type="nucleotide sequence ID" value="NZ_CP145723.1"/>
</dbReference>
<accession>A0ABZ2FZR6</accession>
<reference evidence="2 3" key="1">
    <citation type="submission" date="2024-02" db="EMBL/GenBank/DDBJ databases">
        <title>The whole genome sequence of Pseudomonas benzopyrenica MLY92.</title>
        <authorList>
            <person name="Liu Y."/>
        </authorList>
    </citation>
    <scope>NUCLEOTIDE SEQUENCE [LARGE SCALE GENOMIC DNA]</scope>
    <source>
        <strain evidence="2 3">MLY92</strain>
    </source>
</reference>